<feature type="binding site" evidence="2">
    <location>
        <position position="110"/>
    </location>
    <ligand>
        <name>Mg(2+)</name>
        <dbReference type="ChEBI" id="CHEBI:18420"/>
        <label>1</label>
    </ligand>
</feature>
<evidence type="ECO:0000259" key="4">
    <source>
        <dbReference type="Pfam" id="PF02769"/>
    </source>
</evidence>
<dbReference type="Gene3D" id="3.90.650.10">
    <property type="entry name" value="PurM-like C-terminal domain"/>
    <property type="match status" value="1"/>
</dbReference>
<dbReference type="InterPro" id="IPR010918">
    <property type="entry name" value="PurM-like_C_dom"/>
</dbReference>
<dbReference type="GO" id="GO:0009229">
    <property type="term" value="P:thiamine diphosphate biosynthetic process"/>
    <property type="evidence" value="ECO:0007669"/>
    <property type="project" value="UniProtKB-UniRule"/>
</dbReference>
<feature type="binding site" evidence="2">
    <location>
        <position position="199"/>
    </location>
    <ligand>
        <name>ATP</name>
        <dbReference type="ChEBI" id="CHEBI:30616"/>
    </ligand>
</feature>
<dbReference type="UniPathway" id="UPA00060">
    <property type="reaction ID" value="UER00142"/>
</dbReference>
<dbReference type="Pfam" id="PF00586">
    <property type="entry name" value="AIRS"/>
    <property type="match status" value="1"/>
</dbReference>
<name>A0A7H0LGA7_9SPHN</name>
<dbReference type="InterPro" id="IPR006283">
    <property type="entry name" value="ThiL-like"/>
</dbReference>
<reference evidence="5 6" key="1">
    <citation type="submission" date="2020-09" db="EMBL/GenBank/DDBJ databases">
        <title>Sphingomonas sp., a new species isolated from pork steak.</title>
        <authorList>
            <person name="Heidler von Heilborn D."/>
        </authorList>
    </citation>
    <scope>NUCLEOTIDE SEQUENCE [LARGE SCALE GENOMIC DNA]</scope>
    <source>
        <strain evidence="6">S8-3T</strain>
    </source>
</reference>
<feature type="binding site" evidence="2">
    <location>
        <position position="25"/>
    </location>
    <ligand>
        <name>Mg(2+)</name>
        <dbReference type="ChEBI" id="CHEBI:18420"/>
        <label>3</label>
    </ligand>
</feature>
<keyword evidence="2" id="KW-0460">Magnesium</keyword>
<feature type="binding site" evidence="2">
    <location>
        <position position="36"/>
    </location>
    <ligand>
        <name>Mg(2+)</name>
        <dbReference type="ChEBI" id="CHEBI:18420"/>
        <label>1</label>
    </ligand>
</feature>
<dbReference type="SUPFAM" id="SSF56042">
    <property type="entry name" value="PurM C-terminal domain-like"/>
    <property type="match status" value="1"/>
</dbReference>
<feature type="binding site" evidence="2">
    <location>
        <position position="65"/>
    </location>
    <ligand>
        <name>Mg(2+)</name>
        <dbReference type="ChEBI" id="CHEBI:18420"/>
        <label>4</label>
    </ligand>
</feature>
<dbReference type="PIRSF" id="PIRSF005303">
    <property type="entry name" value="Thiam_monoph_kin"/>
    <property type="match status" value="1"/>
</dbReference>
<keyword evidence="2" id="KW-0067">ATP-binding</keyword>
<dbReference type="Pfam" id="PF02769">
    <property type="entry name" value="AIRS_C"/>
    <property type="match status" value="1"/>
</dbReference>
<comment type="pathway">
    <text evidence="2">Cofactor biosynthesis; thiamine diphosphate biosynthesis; thiamine diphosphate from thiamine phosphate: step 1/1.</text>
</comment>
<feature type="binding site" evidence="2">
    <location>
        <position position="249"/>
    </location>
    <ligand>
        <name>substrate</name>
    </ligand>
</feature>
<feature type="binding site" evidence="2">
    <location>
        <position position="200"/>
    </location>
    <ligand>
        <name>Mg(2+)</name>
        <dbReference type="ChEBI" id="CHEBI:18420"/>
        <label>5</label>
    </ligand>
</feature>
<dbReference type="GO" id="GO:0005524">
    <property type="term" value="F:ATP binding"/>
    <property type="evidence" value="ECO:0007669"/>
    <property type="project" value="UniProtKB-UniRule"/>
</dbReference>
<dbReference type="NCBIfam" id="TIGR01379">
    <property type="entry name" value="thiL"/>
    <property type="match status" value="1"/>
</dbReference>
<dbReference type="RefSeq" id="WP_187761038.1">
    <property type="nucleotide sequence ID" value="NZ_CP061038.1"/>
</dbReference>
<dbReference type="PANTHER" id="PTHR30270:SF0">
    <property type="entry name" value="THIAMINE-MONOPHOSPHATE KINASE"/>
    <property type="match status" value="1"/>
</dbReference>
<feature type="binding site" evidence="2">
    <location>
        <position position="44"/>
    </location>
    <ligand>
        <name>substrate</name>
    </ligand>
</feature>
<feature type="domain" description="PurM-like N-terminal" evidence="3">
    <location>
        <begin position="25"/>
        <end position="129"/>
    </location>
</feature>
<evidence type="ECO:0000256" key="1">
    <source>
        <dbReference type="ARBA" id="ARBA00022977"/>
    </source>
</evidence>
<proteinExistence type="inferred from homology"/>
<dbReference type="Proteomes" id="UP000516148">
    <property type="component" value="Chromosome"/>
</dbReference>
<accession>A0A7H0LGA7</accession>
<feature type="binding site" evidence="2">
    <location>
        <position position="35"/>
    </location>
    <ligand>
        <name>Mg(2+)</name>
        <dbReference type="ChEBI" id="CHEBI:18420"/>
        <label>4</label>
    </ligand>
</feature>
<feature type="binding site" evidence="2">
    <location>
        <position position="37"/>
    </location>
    <ligand>
        <name>Mg(2+)</name>
        <dbReference type="ChEBI" id="CHEBI:18420"/>
        <label>1</label>
    </ligand>
</feature>
<comment type="function">
    <text evidence="2">Catalyzes the ATP-dependent phosphorylation of thiamine-monophosphate (TMP) to form thiamine-pyrophosphate (TPP), the active form of vitamin B1.</text>
</comment>
<feature type="binding site" evidence="2">
    <location>
        <position position="137"/>
    </location>
    <ligand>
        <name>ATP</name>
        <dbReference type="ChEBI" id="CHEBI:30616"/>
    </ligand>
</feature>
<dbReference type="EC" id="2.7.4.16" evidence="2"/>
<dbReference type="EMBL" id="CP061038">
    <property type="protein sequence ID" value="QNQ08710.1"/>
    <property type="molecule type" value="Genomic_DNA"/>
</dbReference>
<keyword evidence="1 2" id="KW-0784">Thiamine biosynthesis</keyword>
<feature type="binding site" evidence="2">
    <location>
        <position position="37"/>
    </location>
    <ligand>
        <name>Mg(2+)</name>
        <dbReference type="ChEBI" id="CHEBI:18420"/>
        <label>2</label>
    </ligand>
</feature>
<comment type="catalytic activity">
    <reaction evidence="2">
        <text>thiamine phosphate + ATP = thiamine diphosphate + ADP</text>
        <dbReference type="Rhea" id="RHEA:15913"/>
        <dbReference type="ChEBI" id="CHEBI:30616"/>
        <dbReference type="ChEBI" id="CHEBI:37575"/>
        <dbReference type="ChEBI" id="CHEBI:58937"/>
        <dbReference type="ChEBI" id="CHEBI:456216"/>
        <dbReference type="EC" id="2.7.4.16"/>
    </reaction>
</comment>
<dbReference type="Gene3D" id="3.30.1330.10">
    <property type="entry name" value="PurM-like, N-terminal domain"/>
    <property type="match status" value="1"/>
</dbReference>
<evidence type="ECO:0000256" key="2">
    <source>
        <dbReference type="HAMAP-Rule" id="MF_02128"/>
    </source>
</evidence>
<dbReference type="GO" id="GO:0009030">
    <property type="term" value="F:thiamine-phosphate kinase activity"/>
    <property type="evidence" value="ECO:0007669"/>
    <property type="project" value="UniProtKB-UniRule"/>
</dbReference>
<dbReference type="InterPro" id="IPR016188">
    <property type="entry name" value="PurM-like_N"/>
</dbReference>
<evidence type="ECO:0000313" key="6">
    <source>
        <dbReference type="Proteomes" id="UP000516148"/>
    </source>
</evidence>
<feature type="binding site" evidence="2">
    <location>
        <position position="65"/>
    </location>
    <ligand>
        <name>Mg(2+)</name>
        <dbReference type="ChEBI" id="CHEBI:18420"/>
        <label>2</label>
    </ligand>
</feature>
<dbReference type="HAMAP" id="MF_02128">
    <property type="entry name" value="TMP_kinase"/>
    <property type="match status" value="1"/>
</dbReference>
<feature type="binding site" evidence="2">
    <location>
        <begin position="109"/>
        <end position="110"/>
    </location>
    <ligand>
        <name>ATP</name>
        <dbReference type="ChEBI" id="CHEBI:30616"/>
    </ligand>
</feature>
<keyword evidence="2 5" id="KW-0808">Transferase</keyword>
<dbReference type="InterPro" id="IPR036676">
    <property type="entry name" value="PurM-like_C_sf"/>
</dbReference>
<keyword evidence="2" id="KW-0547">Nucleotide-binding</keyword>
<comment type="caution">
    <text evidence="2">Lacks conserved residue(s) required for the propagation of feature annotation.</text>
</comment>
<keyword evidence="6" id="KW-1185">Reference proteome</keyword>
<comment type="miscellaneous">
    <text evidence="2">Reaction mechanism of ThiL seems to utilize a direct, inline transfer of the gamma-phosphate of ATP to TMP rather than a phosphorylated enzyme intermediate.</text>
</comment>
<sequence>MTEAEFLAALRTLPLHPGANGLSDDSASLGQYVLTTDTIVETIHFLPGDLPGDVAWKLVVTNLSDLAAKGATPVGVLLNYPLSGGAWDTAFLAGFAHVLRSFDTPLLGGDTVSLPHGAPRILTLTAIGSAAAATPLRSGANPGDLLYVTGTVGNAGAGLAIARGKPGPDELLDAYRRPQPRLAEGRALAPHVHAMMDVSDGLLIDARRMAETSGLAVTIDLAAMPLSQAYLDFAGRTRDTRLAAATAGDDYELLFAAPPGHTPPATATPIGRFDPGAGLILHDGGDVLPLPSHLGFQHDI</sequence>
<feature type="binding site" evidence="2">
    <location>
        <position position="296"/>
    </location>
    <ligand>
        <name>substrate</name>
    </ligand>
</feature>
<comment type="similarity">
    <text evidence="2">Belongs to the thiamine-monophosphate kinase family.</text>
</comment>
<dbReference type="AlphaFoldDB" id="A0A7H0LGA7"/>
<gene>
    <name evidence="2 5" type="primary">thiL</name>
    <name evidence="5" type="ORF">H3Z74_18510</name>
</gene>
<dbReference type="InterPro" id="IPR036921">
    <property type="entry name" value="PurM-like_N_sf"/>
</dbReference>
<dbReference type="CDD" id="cd02194">
    <property type="entry name" value="ThiL"/>
    <property type="match status" value="1"/>
</dbReference>
<dbReference type="GO" id="GO:0009228">
    <property type="term" value="P:thiamine biosynthetic process"/>
    <property type="evidence" value="ECO:0007669"/>
    <property type="project" value="UniProtKB-KW"/>
</dbReference>
<feature type="binding site" evidence="2">
    <location>
        <position position="25"/>
    </location>
    <ligand>
        <name>Mg(2+)</name>
        <dbReference type="ChEBI" id="CHEBI:18420"/>
        <label>4</label>
    </ligand>
</feature>
<organism evidence="5 6">
    <name type="scientific">Sphingomonas alpina</name>
    <dbReference type="NCBI Taxonomy" id="653931"/>
    <lineage>
        <taxon>Bacteria</taxon>
        <taxon>Pseudomonadati</taxon>
        <taxon>Pseudomonadota</taxon>
        <taxon>Alphaproteobacteria</taxon>
        <taxon>Sphingomonadales</taxon>
        <taxon>Sphingomonadaceae</taxon>
        <taxon>Sphingomonas</taxon>
    </lineage>
</organism>
<protein>
    <recommendedName>
        <fullName evidence="2">Thiamine-monophosphate kinase</fullName>
        <shortName evidence="2">TMP kinase</shortName>
        <shortName evidence="2">Thiamine-phosphate kinase</shortName>
        <ecNumber evidence="2">2.7.4.16</ecNumber>
    </recommendedName>
</protein>
<dbReference type="GO" id="GO:0000287">
    <property type="term" value="F:magnesium ion binding"/>
    <property type="evidence" value="ECO:0007669"/>
    <property type="project" value="UniProtKB-UniRule"/>
</dbReference>
<keyword evidence="2 5" id="KW-0418">Kinase</keyword>
<evidence type="ECO:0000259" key="3">
    <source>
        <dbReference type="Pfam" id="PF00586"/>
    </source>
</evidence>
<feature type="domain" description="PurM-like C-terminal" evidence="4">
    <location>
        <begin position="142"/>
        <end position="230"/>
    </location>
</feature>
<feature type="binding site" evidence="2">
    <location>
        <position position="197"/>
    </location>
    <ligand>
        <name>Mg(2+)</name>
        <dbReference type="ChEBI" id="CHEBI:18420"/>
        <label>3</label>
    </ligand>
</feature>
<dbReference type="PANTHER" id="PTHR30270">
    <property type="entry name" value="THIAMINE-MONOPHOSPHATE KINASE"/>
    <property type="match status" value="1"/>
</dbReference>
<feature type="binding site" evidence="2">
    <location>
        <position position="65"/>
    </location>
    <ligand>
        <name>Mg(2+)</name>
        <dbReference type="ChEBI" id="CHEBI:18420"/>
        <label>3</label>
    </ligand>
</feature>
<dbReference type="KEGG" id="spap:H3Z74_18510"/>
<dbReference type="SUPFAM" id="SSF55326">
    <property type="entry name" value="PurM N-terminal domain-like"/>
    <property type="match status" value="1"/>
</dbReference>
<evidence type="ECO:0000313" key="5">
    <source>
        <dbReference type="EMBL" id="QNQ08710.1"/>
    </source>
</evidence>
<keyword evidence="2" id="KW-0479">Metal-binding</keyword>